<proteinExistence type="predicted"/>
<dbReference type="Proteomes" id="UP001176940">
    <property type="component" value="Unassembled WGS sequence"/>
</dbReference>
<evidence type="ECO:0000313" key="1">
    <source>
        <dbReference type="EMBL" id="CAJ0967234.1"/>
    </source>
</evidence>
<reference evidence="1" key="1">
    <citation type="submission" date="2023-07" db="EMBL/GenBank/DDBJ databases">
        <authorList>
            <person name="Stuckert A."/>
        </authorList>
    </citation>
    <scope>NUCLEOTIDE SEQUENCE</scope>
</reference>
<name>A0ABN9MKC0_9NEOB</name>
<evidence type="ECO:0000313" key="2">
    <source>
        <dbReference type="Proteomes" id="UP001176940"/>
    </source>
</evidence>
<protein>
    <submittedName>
        <fullName evidence="1">Uncharacterized protein</fullName>
    </submittedName>
</protein>
<sequence length="140" mass="15912">MKMAGQRPAPWHGDVFCCIVSVAERPPEREVLRLLLFRWFGAGWWTGEVCESENIVELVLQRLQNIESTLQKKLNIAPHHSSSVHVLFMEPPPHKLQDAQLAHCIMGTSDSGTQYCKNIGTQYRNSDTANIGRYPIFAQH</sequence>
<comment type="caution">
    <text evidence="1">The sequence shown here is derived from an EMBL/GenBank/DDBJ whole genome shotgun (WGS) entry which is preliminary data.</text>
</comment>
<dbReference type="EMBL" id="CAUEEQ010078167">
    <property type="protein sequence ID" value="CAJ0967234.1"/>
    <property type="molecule type" value="Genomic_DNA"/>
</dbReference>
<accession>A0ABN9MKC0</accession>
<gene>
    <name evidence="1" type="ORF">RIMI_LOCUS22066398</name>
</gene>
<keyword evidence="2" id="KW-1185">Reference proteome</keyword>
<organism evidence="1 2">
    <name type="scientific">Ranitomeya imitator</name>
    <name type="common">mimic poison frog</name>
    <dbReference type="NCBI Taxonomy" id="111125"/>
    <lineage>
        <taxon>Eukaryota</taxon>
        <taxon>Metazoa</taxon>
        <taxon>Chordata</taxon>
        <taxon>Craniata</taxon>
        <taxon>Vertebrata</taxon>
        <taxon>Euteleostomi</taxon>
        <taxon>Amphibia</taxon>
        <taxon>Batrachia</taxon>
        <taxon>Anura</taxon>
        <taxon>Neobatrachia</taxon>
        <taxon>Hyloidea</taxon>
        <taxon>Dendrobatidae</taxon>
        <taxon>Dendrobatinae</taxon>
        <taxon>Ranitomeya</taxon>
    </lineage>
</organism>